<dbReference type="Gene3D" id="1.20.120.1870">
    <property type="entry name" value="Fic/DOC protein, Fido domain"/>
    <property type="match status" value="1"/>
</dbReference>
<dbReference type="SUPFAM" id="SSF140931">
    <property type="entry name" value="Fic-like"/>
    <property type="match status" value="1"/>
</dbReference>
<feature type="domain" description="Fido" evidence="1">
    <location>
        <begin position="7"/>
        <end position="124"/>
    </location>
</feature>
<keyword evidence="3" id="KW-1185">Reference proteome</keyword>
<protein>
    <submittedName>
        <fullName evidence="2">Death-on-curing family protein</fullName>
    </submittedName>
</protein>
<dbReference type="PROSITE" id="PS51459">
    <property type="entry name" value="FIDO"/>
    <property type="match status" value="1"/>
</dbReference>
<evidence type="ECO:0000259" key="1">
    <source>
        <dbReference type="PROSITE" id="PS51459"/>
    </source>
</evidence>
<dbReference type="Proteomes" id="UP000009102">
    <property type="component" value="Chromosome"/>
</dbReference>
<accession>D0KVH4</accession>
<dbReference type="Pfam" id="PF02661">
    <property type="entry name" value="Fic"/>
    <property type="match status" value="1"/>
</dbReference>
<dbReference type="KEGG" id="hna:Hneap_1982"/>
<organism evidence="2 3">
    <name type="scientific">Halothiobacillus neapolitanus (strain ATCC 23641 / DSM 15147 / CIP 104769 / NCIMB 8539 / c2)</name>
    <name type="common">Thiobacillus neapolitanus</name>
    <dbReference type="NCBI Taxonomy" id="555778"/>
    <lineage>
        <taxon>Bacteria</taxon>
        <taxon>Pseudomonadati</taxon>
        <taxon>Pseudomonadota</taxon>
        <taxon>Gammaproteobacteria</taxon>
        <taxon>Chromatiales</taxon>
        <taxon>Halothiobacillaceae</taxon>
        <taxon>Halothiobacillus</taxon>
    </lineage>
</organism>
<proteinExistence type="predicted"/>
<evidence type="ECO:0000313" key="2">
    <source>
        <dbReference type="EMBL" id="ACX96804.1"/>
    </source>
</evidence>
<dbReference type="eggNOG" id="COG3654">
    <property type="taxonomic scope" value="Bacteria"/>
</dbReference>
<dbReference type="PANTHER" id="PTHR39426:SF1">
    <property type="entry name" value="HOMOLOGY TO DEATH-ON-CURING PROTEIN OF PHAGE P1"/>
    <property type="match status" value="1"/>
</dbReference>
<dbReference type="InterPro" id="IPR006440">
    <property type="entry name" value="Doc"/>
</dbReference>
<dbReference type="PANTHER" id="PTHR39426">
    <property type="entry name" value="HOMOLOGY TO DEATH-ON-CURING PROTEIN OF PHAGE P1"/>
    <property type="match status" value="1"/>
</dbReference>
<dbReference type="GO" id="GO:0016301">
    <property type="term" value="F:kinase activity"/>
    <property type="evidence" value="ECO:0007669"/>
    <property type="project" value="InterPro"/>
</dbReference>
<sequence length="130" mass="14350">MSDPVWVLPEVVFAVHKMLLAEHGGLSGVRDPDLLDSALARPKQRAVYEPGVSLFELASSYSFGLVRNHPFVDGNKRIAFTIAAVFLELNGCTLNAPEPEAVLMYEQLAAGAIDERILSQWFERYSSAKD</sequence>
<dbReference type="InterPro" id="IPR053737">
    <property type="entry name" value="Type_II_TA_Toxin"/>
</dbReference>
<gene>
    <name evidence="2" type="ordered locus">Hneap_1982</name>
</gene>
<dbReference type="EMBL" id="CP001801">
    <property type="protein sequence ID" value="ACX96804.1"/>
    <property type="molecule type" value="Genomic_DNA"/>
</dbReference>
<dbReference type="InterPro" id="IPR003812">
    <property type="entry name" value="Fido"/>
</dbReference>
<dbReference type="PIRSF" id="PIRSF018297">
    <property type="entry name" value="Doc"/>
    <property type="match status" value="1"/>
</dbReference>
<name>D0KVH4_HALNC</name>
<dbReference type="AlphaFoldDB" id="D0KVH4"/>
<dbReference type="NCBIfam" id="TIGR01550">
    <property type="entry name" value="DOC_P1"/>
    <property type="match status" value="1"/>
</dbReference>
<dbReference type="OrthoDB" id="9802752at2"/>
<dbReference type="STRING" id="555778.Hneap_1982"/>
<dbReference type="RefSeq" id="WP_012824836.1">
    <property type="nucleotide sequence ID" value="NC_013422.1"/>
</dbReference>
<evidence type="ECO:0000313" key="3">
    <source>
        <dbReference type="Proteomes" id="UP000009102"/>
    </source>
</evidence>
<reference evidence="2 3" key="1">
    <citation type="submission" date="2009-10" db="EMBL/GenBank/DDBJ databases">
        <title>Complete sequence of Halothiobacillus neapolitanus c2.</title>
        <authorList>
            <consortium name="US DOE Joint Genome Institute"/>
            <person name="Lucas S."/>
            <person name="Copeland A."/>
            <person name="Lapidus A."/>
            <person name="Glavina del Rio T."/>
            <person name="Tice H."/>
            <person name="Bruce D."/>
            <person name="Goodwin L."/>
            <person name="Pitluck S."/>
            <person name="Davenport K."/>
            <person name="Brettin T."/>
            <person name="Detter J.C."/>
            <person name="Han C."/>
            <person name="Tapia R."/>
            <person name="Larimer F."/>
            <person name="Land M."/>
            <person name="Hauser L."/>
            <person name="Kyrpides N."/>
            <person name="Mikhailova N."/>
            <person name="Kerfeld C."/>
            <person name="Cannon G."/>
            <person name="Heinhort S."/>
        </authorList>
    </citation>
    <scope>NUCLEOTIDE SEQUENCE [LARGE SCALE GENOMIC DNA]</scope>
    <source>
        <strain evidence="3">ATCC 23641 / c2</strain>
    </source>
</reference>
<dbReference type="InterPro" id="IPR036597">
    <property type="entry name" value="Fido-like_dom_sf"/>
</dbReference>
<dbReference type="HOGENOM" id="CLU_115697_4_0_6"/>